<dbReference type="InterPro" id="IPR008984">
    <property type="entry name" value="SMAD_FHA_dom_sf"/>
</dbReference>
<name>A0A7M2YZT8_9ACTN</name>
<dbReference type="InterPro" id="IPR050923">
    <property type="entry name" value="Cell_Proc_Reg/RNA_Proc"/>
</dbReference>
<dbReference type="InterPro" id="IPR000253">
    <property type="entry name" value="FHA_dom"/>
</dbReference>
<accession>A0A7M2YZT8</accession>
<feature type="domain" description="FHA" evidence="3">
    <location>
        <begin position="203"/>
        <end position="252"/>
    </location>
</feature>
<proteinExistence type="predicted"/>
<evidence type="ECO:0000259" key="3">
    <source>
        <dbReference type="PROSITE" id="PS50006"/>
    </source>
</evidence>
<dbReference type="Gene3D" id="3.30.2320.60">
    <property type="entry name" value="FhaA, phosphopeptide-binding domain (DUF3662)"/>
    <property type="match status" value="1"/>
</dbReference>
<dbReference type="InterPro" id="IPR042287">
    <property type="entry name" value="FhaA_N_sf"/>
</dbReference>
<evidence type="ECO:0000256" key="1">
    <source>
        <dbReference type="ARBA" id="ARBA00022553"/>
    </source>
</evidence>
<dbReference type="Pfam" id="PF12401">
    <property type="entry name" value="FhaA_N"/>
    <property type="match status" value="1"/>
</dbReference>
<reference evidence="4 5" key="1">
    <citation type="submission" date="2018-07" db="EMBL/GenBank/DDBJ databases">
        <title>High-quality-draft genome sequence of Gaiella occulta.</title>
        <authorList>
            <person name="Severino R."/>
            <person name="Froufe H.J.C."/>
            <person name="Rainey F.A."/>
            <person name="Barroso C."/>
            <person name="Albuquerque L."/>
            <person name="Lobo-Da-Cunha A."/>
            <person name="Da Costa M.S."/>
            <person name="Egas C."/>
        </authorList>
    </citation>
    <scope>NUCLEOTIDE SEQUENCE [LARGE SCALE GENOMIC DNA]</scope>
    <source>
        <strain evidence="4 5">F2-233</strain>
    </source>
</reference>
<dbReference type="SUPFAM" id="SSF49879">
    <property type="entry name" value="SMAD/FHA domain"/>
    <property type="match status" value="1"/>
</dbReference>
<dbReference type="PANTHER" id="PTHR23308">
    <property type="entry name" value="NUCLEAR INHIBITOR OF PROTEIN PHOSPHATASE-1"/>
    <property type="match status" value="1"/>
</dbReference>
<dbReference type="Pfam" id="PF00498">
    <property type="entry name" value="FHA"/>
    <property type="match status" value="1"/>
</dbReference>
<evidence type="ECO:0000313" key="5">
    <source>
        <dbReference type="Proteomes" id="UP000254134"/>
    </source>
</evidence>
<dbReference type="EMBL" id="QQZY01000001">
    <property type="protein sequence ID" value="RDI75617.1"/>
    <property type="molecule type" value="Genomic_DNA"/>
</dbReference>
<sequence length="277" mass="30004">MSVLRTIESKIEGLFEGVFGRAFRAHVQPVELARKLAKEMDEHRSVSVSRVYVPNEYTVYLSPGDRQQFASYEGSLIGELQEYLTEHARREGYALLTPPRVSITTDVDLVIGEFGIATRVAQPEEGLPPLPPASSAPIPAPPTPLVPAPPAATPALDSAPAATMIYRSPPFAREDGVAPPEPEREVVTLTVDGRAHPITSRSVVIGRSREADIRLADVNVSRRHAEIVQEGATYWLVDLGSTNGTDVNGRRVTRAKLADGDRITIGATDIVFGRALP</sequence>
<evidence type="ECO:0000313" key="4">
    <source>
        <dbReference type="EMBL" id="RDI75617.1"/>
    </source>
</evidence>
<dbReference type="SMART" id="SM00240">
    <property type="entry name" value="FHA"/>
    <property type="match status" value="1"/>
</dbReference>
<dbReference type="AlphaFoldDB" id="A0A7M2YZT8"/>
<evidence type="ECO:0000256" key="2">
    <source>
        <dbReference type="SAM" id="MobiDB-lite"/>
    </source>
</evidence>
<gene>
    <name evidence="4" type="ORF">Gocc_0036</name>
</gene>
<keyword evidence="1" id="KW-0597">Phosphoprotein</keyword>
<organism evidence="4 5">
    <name type="scientific">Gaiella occulta</name>
    <dbReference type="NCBI Taxonomy" id="1002870"/>
    <lineage>
        <taxon>Bacteria</taxon>
        <taxon>Bacillati</taxon>
        <taxon>Actinomycetota</taxon>
        <taxon>Thermoleophilia</taxon>
        <taxon>Gaiellales</taxon>
        <taxon>Gaiellaceae</taxon>
        <taxon>Gaiella</taxon>
    </lineage>
</organism>
<dbReference type="InterPro" id="IPR022128">
    <property type="entry name" value="FhaA_N"/>
</dbReference>
<protein>
    <recommendedName>
        <fullName evidence="3">FHA domain-containing protein</fullName>
    </recommendedName>
</protein>
<dbReference type="Proteomes" id="UP000254134">
    <property type="component" value="Unassembled WGS sequence"/>
</dbReference>
<dbReference type="PROSITE" id="PS50006">
    <property type="entry name" value="FHA_DOMAIN"/>
    <property type="match status" value="1"/>
</dbReference>
<feature type="region of interest" description="Disordered" evidence="2">
    <location>
        <begin position="123"/>
        <end position="146"/>
    </location>
</feature>
<dbReference type="CDD" id="cd00060">
    <property type="entry name" value="FHA"/>
    <property type="match status" value="1"/>
</dbReference>
<comment type="caution">
    <text evidence="4">The sequence shown here is derived from an EMBL/GenBank/DDBJ whole genome shotgun (WGS) entry which is preliminary data.</text>
</comment>
<dbReference type="Gene3D" id="2.60.200.20">
    <property type="match status" value="1"/>
</dbReference>
<keyword evidence="5" id="KW-1185">Reference proteome</keyword>
<feature type="compositionally biased region" description="Pro residues" evidence="2">
    <location>
        <begin position="126"/>
        <end position="146"/>
    </location>
</feature>
<reference evidence="5" key="2">
    <citation type="journal article" date="2019" name="MicrobiologyOpen">
        <title>High-quality draft genome sequence of Gaiella occulta isolated from a 150 meter deep mineral water borehole and comparison with the genome sequences of other deep-branching lineages of the phylum Actinobacteria.</title>
        <authorList>
            <person name="Severino R."/>
            <person name="Froufe H.J.C."/>
            <person name="Barroso C."/>
            <person name="Albuquerque L."/>
            <person name="Lobo-da-Cunha A."/>
            <person name="da Costa M.S."/>
            <person name="Egas C."/>
        </authorList>
    </citation>
    <scope>NUCLEOTIDE SEQUENCE [LARGE SCALE GENOMIC DNA]</scope>
    <source>
        <strain evidence="5">F2-233</strain>
    </source>
</reference>
<dbReference type="RefSeq" id="WP_181813244.1">
    <property type="nucleotide sequence ID" value="NZ_QQZY01000001.1"/>
</dbReference>